<dbReference type="Proteomes" id="UP001233172">
    <property type="component" value="Unassembled WGS sequence"/>
</dbReference>
<reference evidence="10" key="1">
    <citation type="journal article" date="2023" name="PLoS Negl. Trop. Dis.">
        <title>A genome sequence for Biomphalaria pfeifferi, the major vector snail for the human-infecting parasite Schistosoma mansoni.</title>
        <authorList>
            <person name="Bu L."/>
            <person name="Lu L."/>
            <person name="Laidemitt M.R."/>
            <person name="Zhang S.M."/>
            <person name="Mutuku M."/>
            <person name="Mkoji G."/>
            <person name="Steinauer M."/>
            <person name="Loker E.S."/>
        </authorList>
    </citation>
    <scope>NUCLEOTIDE SEQUENCE</scope>
    <source>
        <strain evidence="10">KasaAsao</strain>
    </source>
</reference>
<dbReference type="Pfam" id="PF04739">
    <property type="entry name" value="AMPKBI"/>
    <property type="match status" value="1"/>
</dbReference>
<reference evidence="10" key="2">
    <citation type="submission" date="2023-04" db="EMBL/GenBank/DDBJ databases">
        <authorList>
            <person name="Bu L."/>
            <person name="Lu L."/>
            <person name="Laidemitt M.R."/>
            <person name="Zhang S.M."/>
            <person name="Mutuku M."/>
            <person name="Mkoji G."/>
            <person name="Steinauer M."/>
            <person name="Loker E.S."/>
        </authorList>
    </citation>
    <scope>NUCLEOTIDE SEQUENCE</scope>
    <source>
        <strain evidence="10">KasaAsao</strain>
        <tissue evidence="10">Whole Snail</tissue>
    </source>
</reference>
<dbReference type="PANTHER" id="PTHR10343">
    <property type="entry name" value="5'-AMP-ACTIVATED PROTEIN KINASE , BETA SUBUNIT"/>
    <property type="match status" value="1"/>
</dbReference>
<dbReference type="InterPro" id="IPR013783">
    <property type="entry name" value="Ig-like_fold"/>
</dbReference>
<evidence type="ECO:0000256" key="1">
    <source>
        <dbReference type="ARBA" id="ARBA00010926"/>
    </source>
</evidence>
<keyword evidence="3" id="KW-0597">Phosphoprotein</keyword>
<dbReference type="GO" id="GO:0007165">
    <property type="term" value="P:signal transduction"/>
    <property type="evidence" value="ECO:0007669"/>
    <property type="project" value="TreeGrafter"/>
</dbReference>
<keyword evidence="10" id="KW-0808">Transferase</keyword>
<dbReference type="Gene3D" id="2.60.40.10">
    <property type="entry name" value="Immunoglobulins"/>
    <property type="match status" value="1"/>
</dbReference>
<dbReference type="AlphaFoldDB" id="A0AAD8B1X5"/>
<evidence type="ECO:0000256" key="5">
    <source>
        <dbReference type="ARBA" id="ARBA00023098"/>
    </source>
</evidence>
<dbReference type="InterPro" id="IPR014756">
    <property type="entry name" value="Ig_E-set"/>
</dbReference>
<feature type="region of interest" description="Disordered" evidence="8">
    <location>
        <begin position="1"/>
        <end position="20"/>
    </location>
</feature>
<dbReference type="Pfam" id="PF16561">
    <property type="entry name" value="AMPK1_CBM"/>
    <property type="match status" value="1"/>
</dbReference>
<comment type="caution">
    <text evidence="10">The sequence shown here is derived from an EMBL/GenBank/DDBJ whole genome shotgun (WGS) entry which is preliminary data.</text>
</comment>
<dbReference type="FunFam" id="2.60.40.10:FF:000139">
    <property type="entry name" value="Protein kinase AMP-activated non-catalytic subunit beta 1"/>
    <property type="match status" value="1"/>
</dbReference>
<keyword evidence="10" id="KW-0418">Kinase</keyword>
<sequence length="316" mass="34704">MGNSSSAKNRHGSGEDTAPTLTATARYAEADVEPTYRSSRVKVAKMLNIPDSCLRRGNQAASGGERSVAVKFNLSVLALSRMARGGSFINRLVEERQRAATLTPGQEISHSTSSKLLPTVFKWEGGGKDVYLAGSFNNWKTKIPLAKSHGDFYTILDLPEGEHQYKFFVDGQWVNSPNEKLSNARAPVTNSDIGTQNNTMRVKRSDFDAFEALAIDGRAASKKADKNGNDYGQDIPPRSTAEGKHSGPPFLPPQLLQVILNKDTPAHVEPSLLPEPNHVMLNHLYALSIKDGVMVLSATHRFRKKYVTTLLYKPIQ</sequence>
<dbReference type="InterPro" id="IPR050827">
    <property type="entry name" value="CRP1_MDG1_kinase"/>
</dbReference>
<accession>A0AAD8B1X5</accession>
<keyword evidence="11" id="KW-1185">Reference proteome</keyword>
<organism evidence="10 11">
    <name type="scientific">Biomphalaria pfeifferi</name>
    <name type="common">Bloodfluke planorb</name>
    <name type="synonym">Freshwater snail</name>
    <dbReference type="NCBI Taxonomy" id="112525"/>
    <lineage>
        <taxon>Eukaryota</taxon>
        <taxon>Metazoa</taxon>
        <taxon>Spiralia</taxon>
        <taxon>Lophotrochozoa</taxon>
        <taxon>Mollusca</taxon>
        <taxon>Gastropoda</taxon>
        <taxon>Heterobranchia</taxon>
        <taxon>Euthyneura</taxon>
        <taxon>Panpulmonata</taxon>
        <taxon>Hygrophila</taxon>
        <taxon>Lymnaeoidea</taxon>
        <taxon>Planorbidae</taxon>
        <taxon>Biomphalaria</taxon>
    </lineage>
</organism>
<dbReference type="InterPro" id="IPR032640">
    <property type="entry name" value="AMPK1_CBM"/>
</dbReference>
<dbReference type="GO" id="GO:0005634">
    <property type="term" value="C:nucleus"/>
    <property type="evidence" value="ECO:0007669"/>
    <property type="project" value="TreeGrafter"/>
</dbReference>
<dbReference type="Gene3D" id="6.20.250.60">
    <property type="match status" value="1"/>
</dbReference>
<feature type="region of interest" description="Disordered" evidence="8">
    <location>
        <begin position="221"/>
        <end position="248"/>
    </location>
</feature>
<dbReference type="GO" id="GO:0005737">
    <property type="term" value="C:cytoplasm"/>
    <property type="evidence" value="ECO:0007669"/>
    <property type="project" value="TreeGrafter"/>
</dbReference>
<evidence type="ECO:0000256" key="2">
    <source>
        <dbReference type="ARBA" id="ARBA00022516"/>
    </source>
</evidence>
<dbReference type="SMART" id="SM01010">
    <property type="entry name" value="AMPKBI"/>
    <property type="match status" value="1"/>
</dbReference>
<evidence type="ECO:0000259" key="9">
    <source>
        <dbReference type="SMART" id="SM01010"/>
    </source>
</evidence>
<feature type="domain" description="Association with the SNF1 complex (ASC)" evidence="9">
    <location>
        <begin position="221"/>
        <end position="315"/>
    </location>
</feature>
<dbReference type="EMBL" id="JASAOG010000164">
    <property type="protein sequence ID" value="KAK0046543.1"/>
    <property type="molecule type" value="Genomic_DNA"/>
</dbReference>
<dbReference type="PANTHER" id="PTHR10343:SF84">
    <property type="entry name" value="5'-AMP-ACTIVATED PROTEIN KINASE SUBUNIT BETA-1"/>
    <property type="match status" value="1"/>
</dbReference>
<dbReference type="GO" id="GO:0006631">
    <property type="term" value="P:fatty acid metabolic process"/>
    <property type="evidence" value="ECO:0007669"/>
    <property type="project" value="UniProtKB-KW"/>
</dbReference>
<evidence type="ECO:0000256" key="4">
    <source>
        <dbReference type="ARBA" id="ARBA00022832"/>
    </source>
</evidence>
<evidence type="ECO:0000256" key="6">
    <source>
        <dbReference type="ARBA" id="ARBA00025180"/>
    </source>
</evidence>
<evidence type="ECO:0000256" key="7">
    <source>
        <dbReference type="ARBA" id="ARBA00040010"/>
    </source>
</evidence>
<comment type="function">
    <text evidence="6">Non-catalytic subunit of AMP-activated protein kinase (AMPK), an energy sensor protein kinase that plays a key role in regulating cellular energy metabolism. In response to reduction of intracellular ATP levels, AMPK activates energy-producing pathways and inhibits energy-consuming processes: inhibits protein, carbohydrate and lipid biosynthesis, as well as cell growth and proliferation. AMPK acts via direct phosphorylation of metabolic enzymes, and by longer-term effects via phosphorylation of transcription regulators. Also acts as a regulator of cellular polarity by remodeling the actin cytoskeleton; probably by indirectly activating myosin. Beta non-catalytic subunit acts as a scaffold on which the AMPK complex assembles, via its C-terminus that bridges alpha (PRKAA1 or PRKAA2) and gamma subunits (PRKAG1, PRKAG2 or PRKAG3).</text>
</comment>
<dbReference type="GO" id="GO:0019901">
    <property type="term" value="F:protein kinase binding"/>
    <property type="evidence" value="ECO:0007669"/>
    <property type="project" value="TreeGrafter"/>
</dbReference>
<comment type="similarity">
    <text evidence="1">Belongs to the 5'-AMP-activated protein kinase beta subunit family.</text>
</comment>
<name>A0AAD8B1X5_BIOPF</name>
<keyword evidence="5" id="KW-0443">Lipid metabolism</keyword>
<gene>
    <name evidence="10" type="ORF">Bpfe_024061</name>
</gene>
<proteinExistence type="inferred from homology"/>
<dbReference type="GO" id="GO:0016301">
    <property type="term" value="F:kinase activity"/>
    <property type="evidence" value="ECO:0007669"/>
    <property type="project" value="UniProtKB-KW"/>
</dbReference>
<protein>
    <recommendedName>
        <fullName evidence="7">5'-AMP-activated protein kinase subunit beta-1</fullName>
    </recommendedName>
</protein>
<dbReference type="SUPFAM" id="SSF160219">
    <property type="entry name" value="AMPKBI-like"/>
    <property type="match status" value="1"/>
</dbReference>
<keyword evidence="4" id="KW-0276">Fatty acid metabolism</keyword>
<dbReference type="InterPro" id="IPR006828">
    <property type="entry name" value="ASC_dom"/>
</dbReference>
<evidence type="ECO:0000256" key="8">
    <source>
        <dbReference type="SAM" id="MobiDB-lite"/>
    </source>
</evidence>
<dbReference type="InterPro" id="IPR037256">
    <property type="entry name" value="ASC_dom_sf"/>
</dbReference>
<evidence type="ECO:0000256" key="3">
    <source>
        <dbReference type="ARBA" id="ARBA00022553"/>
    </source>
</evidence>
<evidence type="ECO:0000313" key="11">
    <source>
        <dbReference type="Proteomes" id="UP001233172"/>
    </source>
</evidence>
<dbReference type="CDD" id="cd02859">
    <property type="entry name" value="E_set_AMPKbeta_like_N"/>
    <property type="match status" value="1"/>
</dbReference>
<evidence type="ECO:0000313" key="10">
    <source>
        <dbReference type="EMBL" id="KAK0046543.1"/>
    </source>
</evidence>
<keyword evidence="2" id="KW-0444">Lipid biosynthesis</keyword>
<dbReference type="SUPFAM" id="SSF81296">
    <property type="entry name" value="E set domains"/>
    <property type="match status" value="1"/>
</dbReference>
<dbReference type="GO" id="GO:0031588">
    <property type="term" value="C:nucleotide-activated protein kinase complex"/>
    <property type="evidence" value="ECO:0007669"/>
    <property type="project" value="TreeGrafter"/>
</dbReference>